<evidence type="ECO:0000256" key="5">
    <source>
        <dbReference type="ARBA" id="ARBA00022691"/>
    </source>
</evidence>
<dbReference type="NCBIfam" id="TIGR02467">
    <property type="entry name" value="CbiE"/>
    <property type="match status" value="1"/>
</dbReference>
<dbReference type="InterPro" id="IPR050714">
    <property type="entry name" value="Cobalamin_biosynth_MTase"/>
</dbReference>
<comment type="caution">
    <text evidence="7">The sequence shown here is derived from an EMBL/GenBank/DDBJ whole genome shotgun (WGS) entry which is preliminary data.</text>
</comment>
<evidence type="ECO:0000256" key="2">
    <source>
        <dbReference type="ARBA" id="ARBA00022573"/>
    </source>
</evidence>
<evidence type="ECO:0000313" key="8">
    <source>
        <dbReference type="Proteomes" id="UP000070620"/>
    </source>
</evidence>
<dbReference type="InterPro" id="IPR029063">
    <property type="entry name" value="SAM-dependent_MTases_sf"/>
</dbReference>
<dbReference type="CDD" id="cd11644">
    <property type="entry name" value="Precorrin-6Y-MT"/>
    <property type="match status" value="1"/>
</dbReference>
<dbReference type="SUPFAM" id="SSF53335">
    <property type="entry name" value="S-adenosyl-L-methionine-dependent methyltransferases"/>
    <property type="match status" value="1"/>
</dbReference>
<name>A0A136PNS8_9ACTN</name>
<dbReference type="PIRSF" id="PIRSF036428">
    <property type="entry name" value="CobL"/>
    <property type="match status" value="1"/>
</dbReference>
<dbReference type="UniPathway" id="UPA00148"/>
<keyword evidence="8" id="KW-1185">Reference proteome</keyword>
<dbReference type="CDD" id="cd02440">
    <property type="entry name" value="AdoMet_MTases"/>
    <property type="match status" value="1"/>
</dbReference>
<feature type="domain" description="Tetrapyrrole methylase" evidence="6">
    <location>
        <begin position="10"/>
        <end position="194"/>
    </location>
</feature>
<comment type="pathway">
    <text evidence="1">Cofactor biosynthesis; adenosylcobalamin biosynthesis.</text>
</comment>
<dbReference type="Pfam" id="PF00590">
    <property type="entry name" value="TP_methylase"/>
    <property type="match status" value="1"/>
</dbReference>
<proteinExistence type="predicted"/>
<organism evidence="7 8">
    <name type="scientific">Micromonospora rosaria</name>
    <dbReference type="NCBI Taxonomy" id="47874"/>
    <lineage>
        <taxon>Bacteria</taxon>
        <taxon>Bacillati</taxon>
        <taxon>Actinomycetota</taxon>
        <taxon>Actinomycetes</taxon>
        <taxon>Micromonosporales</taxon>
        <taxon>Micromonosporaceae</taxon>
        <taxon>Micromonospora</taxon>
    </lineage>
</organism>
<dbReference type="NCBIfam" id="TIGR02469">
    <property type="entry name" value="CbiT"/>
    <property type="match status" value="1"/>
</dbReference>
<dbReference type="AlphaFoldDB" id="A0A136PNS8"/>
<dbReference type="GO" id="GO:0009236">
    <property type="term" value="P:cobalamin biosynthetic process"/>
    <property type="evidence" value="ECO:0007669"/>
    <property type="project" value="UniProtKB-UniPathway"/>
</dbReference>
<dbReference type="PANTHER" id="PTHR43182:SF1">
    <property type="entry name" value="COBALT-PRECORRIN-7 C(5)-METHYLTRANSFERASE"/>
    <property type="match status" value="1"/>
</dbReference>
<dbReference type="EMBL" id="LRQV01000088">
    <property type="protein sequence ID" value="KXK59998.1"/>
    <property type="molecule type" value="Genomic_DNA"/>
</dbReference>
<evidence type="ECO:0000313" key="7">
    <source>
        <dbReference type="EMBL" id="KXK59998.1"/>
    </source>
</evidence>
<keyword evidence="5" id="KW-0949">S-adenosyl-L-methionine</keyword>
<sequence>MNSTTPGASVTVVGIGADGWPGLGDPGRATLRHAQVVLGGGRQLDLLPGEVTAQRVPWPTPLLPALPDLLAAHAGRRICVLASGDPMWFGIGSHLARLVGPHRVRVVSHPSSISLACARLGWPVERVTVRSAVGRDLDRIRRDLAPGRLLLVLGPDATTPATLARTLTDAGYGASELTVLAALGTDREHRVDGSAHDWKAEPGDPLHVVAVRVAATPGTRVLSTVPGLPDDAFDHDGALTKREARALALSRLAPTVDDLLWDVGAGCGSVAVEWLRTDPSTSAVAVEARAERAERISGNARALGVPHLRVVRGQAPDALADLPAPDAVFVGGGLTAPGVFDAVWTALRPGGRLVAHAVTLEGERVLVDQSVQRGGDLTRLSVERAAPLGGFTGWKPARPLVQWAVTKP</sequence>
<protein>
    <submittedName>
        <fullName evidence="7">Precorrin-6Y methyltransferase</fullName>
    </submittedName>
</protein>
<dbReference type="InterPro" id="IPR006365">
    <property type="entry name" value="Cbl_synth_CobL"/>
</dbReference>
<keyword evidence="2" id="KW-0169">Cobalamin biosynthesis</keyword>
<dbReference type="Proteomes" id="UP000070620">
    <property type="component" value="Unassembled WGS sequence"/>
</dbReference>
<dbReference type="Gene3D" id="3.40.1010.10">
    <property type="entry name" value="Cobalt-precorrin-4 Transmethylase, Domain 1"/>
    <property type="match status" value="1"/>
</dbReference>
<dbReference type="InterPro" id="IPR000878">
    <property type="entry name" value="4pyrrol_Mease"/>
</dbReference>
<dbReference type="InterPro" id="IPR014008">
    <property type="entry name" value="Cbl_synth_MTase_CbiT"/>
</dbReference>
<dbReference type="InterPro" id="IPR014777">
    <property type="entry name" value="4pyrrole_Mease_sub1"/>
</dbReference>
<dbReference type="GO" id="GO:0008276">
    <property type="term" value="F:protein methyltransferase activity"/>
    <property type="evidence" value="ECO:0007669"/>
    <property type="project" value="InterPro"/>
</dbReference>
<accession>A0A136PNS8</accession>
<dbReference type="RefSeq" id="WP_067369323.1">
    <property type="nucleotide sequence ID" value="NZ_JBIUBN010000012.1"/>
</dbReference>
<evidence type="ECO:0000256" key="4">
    <source>
        <dbReference type="ARBA" id="ARBA00022679"/>
    </source>
</evidence>
<evidence type="ECO:0000259" key="6">
    <source>
        <dbReference type="Pfam" id="PF00590"/>
    </source>
</evidence>
<reference evidence="7 8" key="1">
    <citation type="submission" date="2016-01" db="EMBL/GenBank/DDBJ databases">
        <title>Whole genome sequence and analysis of Micromonospora rosaria DSM 803, which can produce antibacterial substance rosamicin.</title>
        <authorList>
            <person name="Yang H."/>
            <person name="He X."/>
            <person name="Zhu D."/>
        </authorList>
    </citation>
    <scope>NUCLEOTIDE SEQUENCE [LARGE SCALE GENOMIC DNA]</scope>
    <source>
        <strain evidence="7 8">DSM 803</strain>
    </source>
</reference>
<dbReference type="OrthoDB" id="9787825at2"/>
<keyword evidence="4 7" id="KW-0808">Transferase</keyword>
<dbReference type="Gene3D" id="3.40.50.150">
    <property type="entry name" value="Vaccinia Virus protein VP39"/>
    <property type="match status" value="1"/>
</dbReference>
<dbReference type="SUPFAM" id="SSF53790">
    <property type="entry name" value="Tetrapyrrole methylase"/>
    <property type="match status" value="1"/>
</dbReference>
<dbReference type="PANTHER" id="PTHR43182">
    <property type="entry name" value="COBALT-PRECORRIN-6B C(15)-METHYLTRANSFERASE (DECARBOXYLATING)"/>
    <property type="match status" value="1"/>
</dbReference>
<evidence type="ECO:0000256" key="3">
    <source>
        <dbReference type="ARBA" id="ARBA00022603"/>
    </source>
</evidence>
<dbReference type="InterPro" id="IPR035996">
    <property type="entry name" value="4pyrrol_Methylase_sf"/>
</dbReference>
<dbReference type="GO" id="GO:0032259">
    <property type="term" value="P:methylation"/>
    <property type="evidence" value="ECO:0007669"/>
    <property type="project" value="UniProtKB-KW"/>
</dbReference>
<keyword evidence="3 7" id="KW-0489">Methyltransferase</keyword>
<gene>
    <name evidence="7" type="ORF">AWW66_21270</name>
</gene>
<evidence type="ECO:0000256" key="1">
    <source>
        <dbReference type="ARBA" id="ARBA00004953"/>
    </source>
</evidence>
<dbReference type="InterPro" id="IPR012818">
    <property type="entry name" value="CbiE"/>
</dbReference>